<organism evidence="1">
    <name type="scientific">uncultured Caudovirales phage</name>
    <dbReference type="NCBI Taxonomy" id="2100421"/>
    <lineage>
        <taxon>Viruses</taxon>
        <taxon>Duplodnaviria</taxon>
        <taxon>Heunggongvirae</taxon>
        <taxon>Uroviricota</taxon>
        <taxon>Caudoviricetes</taxon>
        <taxon>Peduoviridae</taxon>
        <taxon>Maltschvirus</taxon>
        <taxon>Maltschvirus maltsch</taxon>
    </lineage>
</organism>
<name>A0A6J5P3N3_9CAUD</name>
<proteinExistence type="predicted"/>
<dbReference type="EMBL" id="LR796788">
    <property type="protein sequence ID" value="CAB4165897.1"/>
    <property type="molecule type" value="Genomic_DNA"/>
</dbReference>
<reference evidence="1" key="1">
    <citation type="submission" date="2020-04" db="EMBL/GenBank/DDBJ databases">
        <authorList>
            <person name="Chiriac C."/>
            <person name="Salcher M."/>
            <person name="Ghai R."/>
            <person name="Kavagutti S V."/>
        </authorList>
    </citation>
    <scope>NUCLEOTIDE SEQUENCE</scope>
</reference>
<sequence length="199" mass="20254">AVLGATDIYGQAAPGTTFAAQNLAGVAGQAQRTFGETGESALRTGIEGLQSLFGPEYERQQLQAALQPAQMQYQQNLQNLAAQYGGAGNLGSSRQALAQTSLAGTTQASQQQAAAEVMKNIAAQRAGAASNLAQLGQGGLTSALGAAGTGVTAAQVPQDLYNKYASVIFGTPAASYSPDFRGTQGSTTQSSKFDLGFKL</sequence>
<gene>
    <name evidence="1" type="ORF">UFOVP849_1</name>
</gene>
<accession>A0A6J5P3N3</accession>
<feature type="non-terminal residue" evidence="1">
    <location>
        <position position="1"/>
    </location>
</feature>
<evidence type="ECO:0000313" key="1">
    <source>
        <dbReference type="EMBL" id="CAB4165897.1"/>
    </source>
</evidence>
<protein>
    <submittedName>
        <fullName evidence="1">Uncharacterized protein</fullName>
    </submittedName>
</protein>